<dbReference type="EC" id="2.7.11.1" evidence="3"/>
<feature type="domain" description="Protein kinase" evidence="10">
    <location>
        <begin position="19"/>
        <end position="248"/>
    </location>
</feature>
<dbReference type="Gene3D" id="1.10.510.10">
    <property type="entry name" value="Transferase(Phosphotransferase) domain 1"/>
    <property type="match status" value="1"/>
</dbReference>
<protein>
    <recommendedName>
        <fullName evidence="5">EKC/KEOPS complex subunit BUD32</fullName>
        <ecNumber evidence="3">2.7.11.1</ecNumber>
    </recommendedName>
    <alternativeName>
        <fullName evidence="6 7">Atypical Serine/threonine protein kinase BUD32</fullName>
    </alternativeName>
    <alternativeName>
        <fullName evidence="4">EKC/KEOPS complex subunit bud32</fullName>
    </alternativeName>
</protein>
<evidence type="ECO:0000256" key="3">
    <source>
        <dbReference type="ARBA" id="ARBA00012513"/>
    </source>
</evidence>
<dbReference type="PROSITE" id="PS50011">
    <property type="entry name" value="PROTEIN_KINASE_DOM"/>
    <property type="match status" value="1"/>
</dbReference>
<gene>
    <name evidence="11" type="ORF">E4U56_003087</name>
</gene>
<name>A0A9P7MQ61_9HYPO</name>
<organism evidence="11 12">
    <name type="scientific">Claviceps arundinis</name>
    <dbReference type="NCBI Taxonomy" id="1623583"/>
    <lineage>
        <taxon>Eukaryota</taxon>
        <taxon>Fungi</taxon>
        <taxon>Dikarya</taxon>
        <taxon>Ascomycota</taxon>
        <taxon>Pezizomycotina</taxon>
        <taxon>Sordariomycetes</taxon>
        <taxon>Hypocreomycetidae</taxon>
        <taxon>Hypocreales</taxon>
        <taxon>Clavicipitaceae</taxon>
        <taxon>Claviceps</taxon>
    </lineage>
</organism>
<dbReference type="SUPFAM" id="SSF56112">
    <property type="entry name" value="Protein kinase-like (PK-like)"/>
    <property type="match status" value="1"/>
</dbReference>
<dbReference type="GO" id="GO:0004674">
    <property type="term" value="F:protein serine/threonine kinase activity"/>
    <property type="evidence" value="ECO:0007669"/>
    <property type="project" value="UniProtKB-EC"/>
</dbReference>
<evidence type="ECO:0000256" key="4">
    <source>
        <dbReference type="ARBA" id="ARBA00013948"/>
    </source>
</evidence>
<dbReference type="AlphaFoldDB" id="A0A9P7MQ61"/>
<dbReference type="OrthoDB" id="4062651at2759"/>
<evidence type="ECO:0000313" key="11">
    <source>
        <dbReference type="EMBL" id="KAG5962933.1"/>
    </source>
</evidence>
<evidence type="ECO:0000256" key="2">
    <source>
        <dbReference type="ARBA" id="ARBA00011534"/>
    </source>
</evidence>
<dbReference type="PROSITE" id="PS00109">
    <property type="entry name" value="PROTEIN_KINASE_TYR"/>
    <property type="match status" value="1"/>
</dbReference>
<comment type="catalytic activity">
    <reaction evidence="8">
        <text>L-threonyl-[protein] + ATP = O-phospho-L-threonyl-[protein] + ADP + H(+)</text>
        <dbReference type="Rhea" id="RHEA:46608"/>
        <dbReference type="Rhea" id="RHEA-COMP:11060"/>
        <dbReference type="Rhea" id="RHEA-COMP:11605"/>
        <dbReference type="ChEBI" id="CHEBI:15378"/>
        <dbReference type="ChEBI" id="CHEBI:30013"/>
        <dbReference type="ChEBI" id="CHEBI:30616"/>
        <dbReference type="ChEBI" id="CHEBI:61977"/>
        <dbReference type="ChEBI" id="CHEBI:456216"/>
        <dbReference type="EC" id="2.7.11.1"/>
    </reaction>
</comment>
<dbReference type="InterPro" id="IPR011009">
    <property type="entry name" value="Kinase-like_dom_sf"/>
</dbReference>
<evidence type="ECO:0000256" key="5">
    <source>
        <dbReference type="ARBA" id="ARBA00019973"/>
    </source>
</evidence>
<reference evidence="11" key="1">
    <citation type="journal article" date="2020" name="bioRxiv">
        <title>Whole genome comparisons of ergot fungi reveals the divergence and evolution of species within the genus Claviceps are the result of varying mechanisms driving genome evolution and host range expansion.</title>
        <authorList>
            <person name="Wyka S.A."/>
            <person name="Mondo S.J."/>
            <person name="Liu M."/>
            <person name="Dettman J."/>
            <person name="Nalam V."/>
            <person name="Broders K.D."/>
        </authorList>
    </citation>
    <scope>NUCLEOTIDE SEQUENCE</scope>
    <source>
        <strain evidence="11">CCC 1102</strain>
    </source>
</reference>
<evidence type="ECO:0000256" key="7">
    <source>
        <dbReference type="ARBA" id="ARBA00033194"/>
    </source>
</evidence>
<dbReference type="Pfam" id="PF00069">
    <property type="entry name" value="Pkinase"/>
    <property type="match status" value="1"/>
</dbReference>
<dbReference type="InterPro" id="IPR000719">
    <property type="entry name" value="Prot_kinase_dom"/>
</dbReference>
<evidence type="ECO:0000256" key="8">
    <source>
        <dbReference type="ARBA" id="ARBA00047899"/>
    </source>
</evidence>
<evidence type="ECO:0000256" key="9">
    <source>
        <dbReference type="ARBA" id="ARBA00048679"/>
    </source>
</evidence>
<evidence type="ECO:0000259" key="10">
    <source>
        <dbReference type="PROSITE" id="PS50011"/>
    </source>
</evidence>
<dbReference type="EMBL" id="SRPS01000206">
    <property type="protein sequence ID" value="KAG5962933.1"/>
    <property type="molecule type" value="Genomic_DNA"/>
</dbReference>
<evidence type="ECO:0000313" key="12">
    <source>
        <dbReference type="Proteomes" id="UP000784919"/>
    </source>
</evidence>
<proteinExistence type="predicted"/>
<comment type="catalytic activity">
    <reaction evidence="9">
        <text>L-seryl-[protein] + ATP = O-phospho-L-seryl-[protein] + ADP + H(+)</text>
        <dbReference type="Rhea" id="RHEA:17989"/>
        <dbReference type="Rhea" id="RHEA-COMP:9863"/>
        <dbReference type="Rhea" id="RHEA-COMP:11604"/>
        <dbReference type="ChEBI" id="CHEBI:15378"/>
        <dbReference type="ChEBI" id="CHEBI:29999"/>
        <dbReference type="ChEBI" id="CHEBI:30616"/>
        <dbReference type="ChEBI" id="CHEBI:83421"/>
        <dbReference type="ChEBI" id="CHEBI:456216"/>
        <dbReference type="EC" id="2.7.11.1"/>
    </reaction>
</comment>
<dbReference type="InterPro" id="IPR008266">
    <property type="entry name" value="Tyr_kinase_AS"/>
</dbReference>
<comment type="caution">
    <text evidence="11">The sequence shown here is derived from an EMBL/GenBank/DDBJ whole genome shotgun (WGS) entry which is preliminary data.</text>
</comment>
<accession>A0A9P7MQ61</accession>
<sequence>MEIHSESATFRVIDGHPVFKHTVLVIRGKENEFFWATTQLRSNKLSTIDLEKLDKIPIKLDLVRPLYLDRMLRAPTPIPQDSYAKETTLLFYDEDPTREPLRELVLREVEAYELLRTHPHPNIVEYRGCIVVDGRISGICLAKYKETLDERMEAGTPFDKDRCLEGIERGIRHLHSLNIVHNDISPYNIMLDETDHPVIIDFDSWRQNGQELGRKKGSAGWSNEEEEYARFENDFYSLSKIREFLHAS</sequence>
<dbReference type="GO" id="GO:0005524">
    <property type="term" value="F:ATP binding"/>
    <property type="evidence" value="ECO:0007669"/>
    <property type="project" value="InterPro"/>
</dbReference>
<comment type="subunit">
    <text evidence="2">Component of the EKC/KEOPS complex composed of at least BUD32, CGI121, GON7, KAE1 and PCC1; the whole complex dimerizes.</text>
</comment>
<comment type="function">
    <text evidence="1">Component of the EKC/KEOPS complex that is required for the formation of a threonylcarbamoyl group on adenosine at position 37 (t(6)A37) in tRNAs that read codons beginning with adenine. The complex is probably involved in the transfer of the threonylcarbamoyl moiety of threonylcarbamoyl-AMP (TC-AMP) to the N6 group of A37. BUD32 has ATPase activity in the context of the EKC/KEOPS complex and likely plays a supporting role to the catalytic subunit KAE1. The EKC/KEOPS complex also promotes both telomere uncapping and telomere elongation. The complex is required for efficient recruitment of transcriptional coactivators.</text>
</comment>
<evidence type="ECO:0000256" key="6">
    <source>
        <dbReference type="ARBA" id="ARBA00030980"/>
    </source>
</evidence>
<evidence type="ECO:0000256" key="1">
    <source>
        <dbReference type="ARBA" id="ARBA00003747"/>
    </source>
</evidence>
<dbReference type="Proteomes" id="UP000784919">
    <property type="component" value="Unassembled WGS sequence"/>
</dbReference>